<evidence type="ECO:0000256" key="5">
    <source>
        <dbReference type="ARBA" id="ARBA00023034"/>
    </source>
</evidence>
<feature type="region of interest" description="Disordered" evidence="7">
    <location>
        <begin position="351"/>
        <end position="375"/>
    </location>
</feature>
<dbReference type="Proteomes" id="UP000027265">
    <property type="component" value="Unassembled WGS sequence"/>
</dbReference>
<dbReference type="Pfam" id="PF07928">
    <property type="entry name" value="Vps54"/>
    <property type="match status" value="1"/>
</dbReference>
<dbReference type="EMBL" id="KL197713">
    <property type="protein sequence ID" value="KDQ60899.1"/>
    <property type="molecule type" value="Genomic_DNA"/>
</dbReference>
<keyword evidence="6" id="KW-0175">Coiled coil</keyword>
<feature type="region of interest" description="Disordered" evidence="7">
    <location>
        <begin position="1"/>
        <end position="53"/>
    </location>
</feature>
<dbReference type="STRING" id="933084.A0A067Q1P3"/>
<feature type="compositionally biased region" description="Polar residues" evidence="7">
    <location>
        <begin position="1"/>
        <end position="13"/>
    </location>
</feature>
<dbReference type="GO" id="GO:0005829">
    <property type="term" value="C:cytosol"/>
    <property type="evidence" value="ECO:0007669"/>
    <property type="project" value="GOC"/>
</dbReference>
<feature type="region of interest" description="Disordered" evidence="7">
    <location>
        <begin position="194"/>
        <end position="214"/>
    </location>
</feature>
<evidence type="ECO:0000256" key="7">
    <source>
        <dbReference type="SAM" id="MobiDB-lite"/>
    </source>
</evidence>
<feature type="domain" description="Vacuolar protein sorting-associated protein 54 C-terminal" evidence="8">
    <location>
        <begin position="770"/>
        <end position="901"/>
    </location>
</feature>
<name>A0A067Q1P3_9AGAM</name>
<dbReference type="HOGENOM" id="CLU_003094_2_0_1"/>
<evidence type="ECO:0000256" key="6">
    <source>
        <dbReference type="ARBA" id="ARBA00023054"/>
    </source>
</evidence>
<keyword evidence="10" id="KW-1185">Reference proteome</keyword>
<organism evidence="9 10">
    <name type="scientific">Jaapia argillacea MUCL 33604</name>
    <dbReference type="NCBI Taxonomy" id="933084"/>
    <lineage>
        <taxon>Eukaryota</taxon>
        <taxon>Fungi</taxon>
        <taxon>Dikarya</taxon>
        <taxon>Basidiomycota</taxon>
        <taxon>Agaricomycotina</taxon>
        <taxon>Agaricomycetes</taxon>
        <taxon>Agaricomycetidae</taxon>
        <taxon>Jaapiales</taxon>
        <taxon>Jaapiaceae</taxon>
        <taxon>Jaapia</taxon>
    </lineage>
</organism>
<gene>
    <name evidence="9" type="ORF">JAAARDRAFT_709192</name>
</gene>
<feature type="compositionally biased region" description="Pro residues" evidence="7">
    <location>
        <begin position="15"/>
        <end position="26"/>
    </location>
</feature>
<feature type="region of interest" description="Disordered" evidence="7">
    <location>
        <begin position="727"/>
        <end position="759"/>
    </location>
</feature>
<evidence type="ECO:0000256" key="2">
    <source>
        <dbReference type="ARBA" id="ARBA00009150"/>
    </source>
</evidence>
<comment type="subcellular location">
    <subcellularLocation>
        <location evidence="1">Golgi apparatus</location>
        <location evidence="1">trans-Golgi network</location>
    </subcellularLocation>
</comment>
<dbReference type="PANTHER" id="PTHR12965">
    <property type="entry name" value="VACUOLAR PROTEIN SORTING 54"/>
    <property type="match status" value="1"/>
</dbReference>
<dbReference type="InterPro" id="IPR012501">
    <property type="entry name" value="Vps54_C"/>
</dbReference>
<dbReference type="AlphaFoldDB" id="A0A067Q1P3"/>
<evidence type="ECO:0000313" key="9">
    <source>
        <dbReference type="EMBL" id="KDQ60899.1"/>
    </source>
</evidence>
<keyword evidence="5" id="KW-0333">Golgi apparatus</keyword>
<keyword evidence="3" id="KW-0813">Transport</keyword>
<proteinExistence type="inferred from homology"/>
<feature type="compositionally biased region" description="Polar residues" evidence="7">
    <location>
        <begin position="740"/>
        <end position="759"/>
    </location>
</feature>
<protein>
    <recommendedName>
        <fullName evidence="8">Vacuolar protein sorting-associated protein 54 C-terminal domain-containing protein</fullName>
    </recommendedName>
</protein>
<dbReference type="InterPro" id="IPR039745">
    <property type="entry name" value="Vps54"/>
</dbReference>
<feature type="region of interest" description="Disordered" evidence="7">
    <location>
        <begin position="1013"/>
        <end position="1033"/>
    </location>
</feature>
<feature type="compositionally biased region" description="Low complexity" evidence="7">
    <location>
        <begin position="195"/>
        <end position="211"/>
    </location>
</feature>
<evidence type="ECO:0000256" key="4">
    <source>
        <dbReference type="ARBA" id="ARBA00022927"/>
    </source>
</evidence>
<dbReference type="PANTHER" id="PTHR12965:SF0">
    <property type="entry name" value="VACUOLAR PROTEIN SORTING-ASSOCIATED PROTEIN 54"/>
    <property type="match status" value="1"/>
</dbReference>
<feature type="compositionally biased region" description="Low complexity" evidence="7">
    <location>
        <begin position="354"/>
        <end position="363"/>
    </location>
</feature>
<sequence length="1113" mass="121741">MSESSFTPSRTGSPIQPPPEPQPAPQPFRFNWDSGTRKGPGSVSETTEGRGGDYFASGATVRLDGLLNASTTSLALGALPPDWSSSKHGFHAISTVLNNPHKRGAPPKAHSSLPPVPATELPRVRRKDFDSYLKAIAPEWESFERNMSLSRGDEAPGMLRRSSVTLPPLDAVPEVFFKPHFNLGDPQTFALVTEQDSSLSQSPSSSPTTLDFGDPTSLSHSLPLLDKLSHYTDTLEAHLTHEISLRSTSFFAALTNLQDLQSESTTCLSRISQLRGLLQEVDQGTARRGVEGVRRELKKDRLGVVKEGVKRMGDVWDMLGIGRGLVEAGQWEEALGVVDSLWGLWESLPREPSKPSAKSLPSLPEEESGSSLDTIHEFDYYRRSPSGSGSRESASPPPAIPLSSLHAFSSLPDHLQDLTFHMASSLTTELVTILRVDLLTRIDSDSATPSADQDLGLRDQVRPLLSGLMRAKGKGKARDSGPNVNVGAEEFVEPWREAVLTEVKSTVKRHLPPGLDLESLDLQITTPASENDSSSAFATHIRSMTHEQYLAFSKAVFGSLLNCVEGVRNQNAVVVELVETMQPRPSPKPLSTNFTSTSLSPQIIQNSLSELLVASAELANIVCANILALRSEQHSKLDLPQFVELFDITWNFVVSCEVVCRRMIVNLRGAAVTQAKGFLQSFHQLRISQSAKLVEDEQWVAADVASSMQRIVDTLVDCAVRDPTELQLKRLEPGSPPSRSPSINGPSSPKTSPSQSNGTAISKHLRIEDRQYFAVSATLETLILLVDYLKLIVNLSMLTTDAMSRVIEFLKAFNSRTCQVVLGAGAMRSAGLKNITARHLALASQSLSIMIALVPYVRETFRRHLNPKQAVMLVEFDKLKRDFQEHQNEIHAKLIAIMGDRLTAHIRTLQTINWETIQKGAGLNGYMELLIKETVTLHKVLSRYLSPQVVEYVMTQVFAAINHRLSEEFTKIDLPSLEAKERLVGDAQYLHERLSSLKNVGAPSNMLETVAMEKSIRSQSSPSLHHDHAPGSTANQRIKNMFARSAVKPLELDKPLPSPTPSPLPVPPHSNGVPEKDVPVGVDMGISQSRDQAPSPMTAPIPDQSPASVATAS</sequence>
<comment type="similarity">
    <text evidence="2">Belongs to the VPS54 family.</text>
</comment>
<evidence type="ECO:0000256" key="1">
    <source>
        <dbReference type="ARBA" id="ARBA00004601"/>
    </source>
</evidence>
<feature type="compositionally biased region" description="Pro residues" evidence="7">
    <location>
        <begin position="1056"/>
        <end position="1068"/>
    </location>
</feature>
<feature type="region of interest" description="Disordered" evidence="7">
    <location>
        <begin position="1051"/>
        <end position="1113"/>
    </location>
</feature>
<dbReference type="GO" id="GO:0000938">
    <property type="term" value="C:GARP complex"/>
    <property type="evidence" value="ECO:0007669"/>
    <property type="project" value="InterPro"/>
</dbReference>
<dbReference type="OrthoDB" id="10259024at2759"/>
<dbReference type="GO" id="GO:0019905">
    <property type="term" value="F:syntaxin binding"/>
    <property type="evidence" value="ECO:0007669"/>
    <property type="project" value="TreeGrafter"/>
</dbReference>
<evidence type="ECO:0000256" key="3">
    <source>
        <dbReference type="ARBA" id="ARBA00022448"/>
    </source>
</evidence>
<evidence type="ECO:0000259" key="8">
    <source>
        <dbReference type="Pfam" id="PF07928"/>
    </source>
</evidence>
<keyword evidence="4" id="KW-0653">Protein transport</keyword>
<dbReference type="GO" id="GO:0015031">
    <property type="term" value="P:protein transport"/>
    <property type="evidence" value="ECO:0007669"/>
    <property type="project" value="UniProtKB-KW"/>
</dbReference>
<accession>A0A067Q1P3</accession>
<dbReference type="GO" id="GO:0042147">
    <property type="term" value="P:retrograde transport, endosome to Golgi"/>
    <property type="evidence" value="ECO:0007669"/>
    <property type="project" value="InterPro"/>
</dbReference>
<reference evidence="10" key="1">
    <citation type="journal article" date="2014" name="Proc. Natl. Acad. Sci. U.S.A.">
        <title>Extensive sampling of basidiomycete genomes demonstrates inadequacy of the white-rot/brown-rot paradigm for wood decay fungi.</title>
        <authorList>
            <person name="Riley R."/>
            <person name="Salamov A.A."/>
            <person name="Brown D.W."/>
            <person name="Nagy L.G."/>
            <person name="Floudas D."/>
            <person name="Held B.W."/>
            <person name="Levasseur A."/>
            <person name="Lombard V."/>
            <person name="Morin E."/>
            <person name="Otillar R."/>
            <person name="Lindquist E.A."/>
            <person name="Sun H."/>
            <person name="LaButti K.M."/>
            <person name="Schmutz J."/>
            <person name="Jabbour D."/>
            <person name="Luo H."/>
            <person name="Baker S.E."/>
            <person name="Pisabarro A.G."/>
            <person name="Walton J.D."/>
            <person name="Blanchette R.A."/>
            <person name="Henrissat B."/>
            <person name="Martin F."/>
            <person name="Cullen D."/>
            <person name="Hibbett D.S."/>
            <person name="Grigoriev I.V."/>
        </authorList>
    </citation>
    <scope>NUCLEOTIDE SEQUENCE [LARGE SCALE GENOMIC DNA]</scope>
    <source>
        <strain evidence="10">MUCL 33604</strain>
    </source>
</reference>
<dbReference type="FunCoup" id="A0A067Q1P3">
    <property type="interactions" value="257"/>
</dbReference>
<evidence type="ECO:0000313" key="10">
    <source>
        <dbReference type="Proteomes" id="UP000027265"/>
    </source>
</evidence>
<dbReference type="GO" id="GO:0006896">
    <property type="term" value="P:Golgi to vacuole transport"/>
    <property type="evidence" value="ECO:0007669"/>
    <property type="project" value="TreeGrafter"/>
</dbReference>
<dbReference type="Gene3D" id="6.10.250.860">
    <property type="match status" value="1"/>
</dbReference>
<dbReference type="InParanoid" id="A0A067Q1P3"/>